<sequence>MSAVRWLFPARLNVRECDPHLTVRQERVLSRPYLFDNTPSTSPARLVLMLDVKRLVLLRDLADYGTVTAVADIHQVTPSAVSQQLRALETETGAALLHREGRTVRLTAVGAALARQSEHVLAELERAQSIVRSLGDTVVGELRVGFFPSALVPVAAPFVAALAERHPGLRPRITQAEPEDVVPMLKRRDLDVALHYRYLHLGTPAPEGLTVRPLFDDPLAMAVPERLRPAVEQEGPAVLRDEKWITTAAPSSCRDVTLHACHSAGFTPVIEHEYTDLAAALALVGLGLGVTILPGLLCGNPPPGVAIIPMPGKGRTTEVLIRSGSDDHPAVAAAVSVLEELAADRRDR</sequence>
<gene>
    <name evidence="6" type="ORF">F8566_28515</name>
</gene>
<dbReference type="InterPro" id="IPR036390">
    <property type="entry name" value="WH_DNA-bd_sf"/>
</dbReference>
<dbReference type="SUPFAM" id="SSF46785">
    <property type="entry name" value="Winged helix' DNA-binding domain"/>
    <property type="match status" value="1"/>
</dbReference>
<dbReference type="PROSITE" id="PS50931">
    <property type="entry name" value="HTH_LYSR"/>
    <property type="match status" value="1"/>
</dbReference>
<keyword evidence="2" id="KW-0805">Transcription regulation</keyword>
<keyword evidence="3" id="KW-0238">DNA-binding</keyword>
<evidence type="ECO:0000256" key="1">
    <source>
        <dbReference type="ARBA" id="ARBA00009437"/>
    </source>
</evidence>
<dbReference type="InterPro" id="IPR000847">
    <property type="entry name" value="LysR_HTH_N"/>
</dbReference>
<dbReference type="SUPFAM" id="SSF53850">
    <property type="entry name" value="Periplasmic binding protein-like II"/>
    <property type="match status" value="1"/>
</dbReference>
<evidence type="ECO:0000259" key="5">
    <source>
        <dbReference type="PROSITE" id="PS50931"/>
    </source>
</evidence>
<comment type="caution">
    <text evidence="6">The sequence shown here is derived from an EMBL/GenBank/DDBJ whole genome shotgun (WGS) entry which is preliminary data.</text>
</comment>
<name>A0A6H9YUV3_9ACTN</name>
<comment type="similarity">
    <text evidence="1">Belongs to the LysR transcriptional regulatory family.</text>
</comment>
<protein>
    <submittedName>
        <fullName evidence="6">LysR family transcriptional regulator</fullName>
    </submittedName>
</protein>
<dbReference type="Gene3D" id="1.10.10.10">
    <property type="entry name" value="Winged helix-like DNA-binding domain superfamily/Winged helix DNA-binding domain"/>
    <property type="match status" value="1"/>
</dbReference>
<dbReference type="PANTHER" id="PTHR30346">
    <property type="entry name" value="TRANSCRIPTIONAL DUAL REGULATOR HCAR-RELATED"/>
    <property type="match status" value="1"/>
</dbReference>
<dbReference type="AlphaFoldDB" id="A0A6H9YUV3"/>
<evidence type="ECO:0000256" key="4">
    <source>
        <dbReference type="ARBA" id="ARBA00023163"/>
    </source>
</evidence>
<dbReference type="OrthoDB" id="4131546at2"/>
<evidence type="ECO:0000256" key="3">
    <source>
        <dbReference type="ARBA" id="ARBA00023125"/>
    </source>
</evidence>
<dbReference type="Pfam" id="PF03466">
    <property type="entry name" value="LysR_substrate"/>
    <property type="match status" value="1"/>
</dbReference>
<feature type="domain" description="HTH lysR-type" evidence="5">
    <location>
        <begin position="50"/>
        <end position="107"/>
    </location>
</feature>
<dbReference type="InterPro" id="IPR036388">
    <property type="entry name" value="WH-like_DNA-bd_sf"/>
</dbReference>
<organism evidence="6 7">
    <name type="scientific">Actinomadura rudentiformis</name>
    <dbReference type="NCBI Taxonomy" id="359158"/>
    <lineage>
        <taxon>Bacteria</taxon>
        <taxon>Bacillati</taxon>
        <taxon>Actinomycetota</taxon>
        <taxon>Actinomycetes</taxon>
        <taxon>Streptosporangiales</taxon>
        <taxon>Thermomonosporaceae</taxon>
        <taxon>Actinomadura</taxon>
    </lineage>
</organism>
<accession>A0A6H9YUV3</accession>
<dbReference type="PANTHER" id="PTHR30346:SF29">
    <property type="entry name" value="LYSR SUBSTRATE-BINDING"/>
    <property type="match status" value="1"/>
</dbReference>
<evidence type="ECO:0000313" key="7">
    <source>
        <dbReference type="Proteomes" id="UP000468735"/>
    </source>
</evidence>
<dbReference type="GO" id="GO:0003677">
    <property type="term" value="F:DNA binding"/>
    <property type="evidence" value="ECO:0007669"/>
    <property type="project" value="UniProtKB-KW"/>
</dbReference>
<dbReference type="Pfam" id="PF00126">
    <property type="entry name" value="HTH_1"/>
    <property type="match status" value="1"/>
</dbReference>
<dbReference type="Gene3D" id="3.40.190.10">
    <property type="entry name" value="Periplasmic binding protein-like II"/>
    <property type="match status" value="2"/>
</dbReference>
<proteinExistence type="inferred from homology"/>
<evidence type="ECO:0000256" key="2">
    <source>
        <dbReference type="ARBA" id="ARBA00023015"/>
    </source>
</evidence>
<reference evidence="6 7" key="1">
    <citation type="submission" date="2019-09" db="EMBL/GenBank/DDBJ databases">
        <title>Actinomadura physcomitrii sp. nov., a novel actinomycete isolated from moss [Physcomitrium sphaericum (Ludw) Fuernr].</title>
        <authorList>
            <person name="Zhuang X."/>
            <person name="Liu C."/>
        </authorList>
    </citation>
    <scope>NUCLEOTIDE SEQUENCE [LARGE SCALE GENOMIC DNA]</scope>
    <source>
        <strain evidence="6 7">HMC1</strain>
    </source>
</reference>
<keyword evidence="7" id="KW-1185">Reference proteome</keyword>
<dbReference type="InterPro" id="IPR005119">
    <property type="entry name" value="LysR_subst-bd"/>
</dbReference>
<keyword evidence="4" id="KW-0804">Transcription</keyword>
<dbReference type="GO" id="GO:0003700">
    <property type="term" value="F:DNA-binding transcription factor activity"/>
    <property type="evidence" value="ECO:0007669"/>
    <property type="project" value="InterPro"/>
</dbReference>
<dbReference type="GO" id="GO:0032993">
    <property type="term" value="C:protein-DNA complex"/>
    <property type="evidence" value="ECO:0007669"/>
    <property type="project" value="TreeGrafter"/>
</dbReference>
<evidence type="ECO:0000313" key="6">
    <source>
        <dbReference type="EMBL" id="KAB2345210.1"/>
    </source>
</evidence>
<dbReference type="Proteomes" id="UP000468735">
    <property type="component" value="Unassembled WGS sequence"/>
</dbReference>
<dbReference type="EMBL" id="WBMT01000014">
    <property type="protein sequence ID" value="KAB2345210.1"/>
    <property type="molecule type" value="Genomic_DNA"/>
</dbReference>